<organism evidence="1 2">
    <name type="scientific">Diphasiastrum complanatum</name>
    <name type="common">Issler's clubmoss</name>
    <name type="synonym">Lycopodium complanatum</name>
    <dbReference type="NCBI Taxonomy" id="34168"/>
    <lineage>
        <taxon>Eukaryota</taxon>
        <taxon>Viridiplantae</taxon>
        <taxon>Streptophyta</taxon>
        <taxon>Embryophyta</taxon>
        <taxon>Tracheophyta</taxon>
        <taxon>Lycopodiopsida</taxon>
        <taxon>Lycopodiales</taxon>
        <taxon>Lycopodiaceae</taxon>
        <taxon>Lycopodioideae</taxon>
        <taxon>Diphasiastrum</taxon>
    </lineage>
</organism>
<comment type="caution">
    <text evidence="1">The sequence shown here is derived from an EMBL/GenBank/DDBJ whole genome shotgun (WGS) entry which is preliminary data.</text>
</comment>
<accession>A0ACC2CUR4</accession>
<sequence>MEATLVFPSDAPPLSLLATAAVAGFSFSTLADLPSGSRPLLSFPSSGIELQGTNTILRYIGRVSTIEGFYGADPLSAALVDEWIDYASTFSNGSEFEESCGYTNTYLEPRTFLVGFSISIADIVIWTNLAASGQRWESLRKGVKFPNLVRWYNSILFQYPALEDLTSRYVRRKGKPMPIIKPNLMDARQVDRNQLKTDKEKAEGSFDIDLPGAEMGKVCTRFPPEPSGYLHIGHAKAALLNQYFAEKYQGRLIIRFDDTNPAKEKEEFVQNILNDLEYLGVKGDLVTYTSDYFPELMEMAEKLIKEGKAYIDDTPREQMQKERMDGIESSHRNQSVPENLSLWKEMIEATERGKQCCLRGKLDMQALNKTLRDPVYYRCNPVPHHRVGSKYKVYPTYDFACPYVDSREGVTHALRSSEYHDRNDQYYKILEDMGLRKVHVWDFSRLNLVYTLLSKRKLQWFVDTGRVDGWDDPRFPTVQGIRRRGLTVEALKQFILSQGASKNLNLMEWDKLWTINKKIIDPVCPRHTAVFSDGKVLLFLKNGPDTPFVRVIPRHKKFEGAGKKATTFTKKIWLDKADALSISEGEEVTLMDWGNAIIEKVEKDEKGVTFLTGFLHLEGSVKTTKLKLTWLPETEELVNLSLVELDLLITKKKLEENDDLVSFLNPVTRLEIPAVGDSNMRNLKRGEIVQLERKGYFICDSPFIRSSKPITLILIPDGRRSPPPGELSKA</sequence>
<name>A0ACC2CUR4_DIPCM</name>
<gene>
    <name evidence="1" type="ORF">O6H91_08G004400</name>
</gene>
<reference evidence="2" key="1">
    <citation type="journal article" date="2024" name="Proc. Natl. Acad. Sci. U.S.A.">
        <title>Extraordinary preservation of gene collinearity over three hundred million years revealed in homosporous lycophytes.</title>
        <authorList>
            <person name="Li C."/>
            <person name="Wickell D."/>
            <person name="Kuo L.Y."/>
            <person name="Chen X."/>
            <person name="Nie B."/>
            <person name="Liao X."/>
            <person name="Peng D."/>
            <person name="Ji J."/>
            <person name="Jenkins J."/>
            <person name="Williams M."/>
            <person name="Shu S."/>
            <person name="Plott C."/>
            <person name="Barry K."/>
            <person name="Rajasekar S."/>
            <person name="Grimwood J."/>
            <person name="Han X."/>
            <person name="Sun S."/>
            <person name="Hou Z."/>
            <person name="He W."/>
            <person name="Dai G."/>
            <person name="Sun C."/>
            <person name="Schmutz J."/>
            <person name="Leebens-Mack J.H."/>
            <person name="Li F.W."/>
            <person name="Wang L."/>
        </authorList>
    </citation>
    <scope>NUCLEOTIDE SEQUENCE [LARGE SCALE GENOMIC DNA]</scope>
    <source>
        <strain evidence="2">cv. PW_Plant_1</strain>
    </source>
</reference>
<evidence type="ECO:0000313" key="1">
    <source>
        <dbReference type="EMBL" id="KAJ7545645.1"/>
    </source>
</evidence>
<protein>
    <submittedName>
        <fullName evidence="1">Uncharacterized protein</fullName>
    </submittedName>
</protein>
<keyword evidence="2" id="KW-1185">Reference proteome</keyword>
<evidence type="ECO:0000313" key="2">
    <source>
        <dbReference type="Proteomes" id="UP001162992"/>
    </source>
</evidence>
<dbReference type="EMBL" id="CM055099">
    <property type="protein sequence ID" value="KAJ7545645.1"/>
    <property type="molecule type" value="Genomic_DNA"/>
</dbReference>
<proteinExistence type="predicted"/>
<dbReference type="Proteomes" id="UP001162992">
    <property type="component" value="Chromosome 8"/>
</dbReference>